<name>A0ABS8VGB0_DATST</name>
<keyword evidence="2" id="KW-1185">Reference proteome</keyword>
<gene>
    <name evidence="1" type="ORF">HAX54_034160</name>
</gene>
<reference evidence="1 2" key="1">
    <citation type="journal article" date="2021" name="BMC Genomics">
        <title>Datura genome reveals duplications of psychoactive alkaloid biosynthetic genes and high mutation rate following tissue culture.</title>
        <authorList>
            <person name="Rajewski A."/>
            <person name="Carter-House D."/>
            <person name="Stajich J."/>
            <person name="Litt A."/>
        </authorList>
    </citation>
    <scope>NUCLEOTIDE SEQUENCE [LARGE SCALE GENOMIC DNA]</scope>
    <source>
        <strain evidence="1">AR-01</strain>
    </source>
</reference>
<comment type="caution">
    <text evidence="1">The sequence shown here is derived from an EMBL/GenBank/DDBJ whole genome shotgun (WGS) entry which is preliminary data.</text>
</comment>
<accession>A0ABS8VGB0</accession>
<dbReference type="Proteomes" id="UP000823775">
    <property type="component" value="Unassembled WGS sequence"/>
</dbReference>
<sequence>MKIQISESESFILIVDCHDPRVLELVVDQPPFVLSKATGNSPSPNSTSQSSCFIGFLKDEIKMTVKLFKPQSLKAAIEKARMQEESLQVGEKKKRSNVKVVQASGVRQWLTYNLAMSTVKSNTIKPLPIELVGRFMTTGGPTACNRC</sequence>
<evidence type="ECO:0000313" key="2">
    <source>
        <dbReference type="Proteomes" id="UP000823775"/>
    </source>
</evidence>
<organism evidence="1 2">
    <name type="scientific">Datura stramonium</name>
    <name type="common">Jimsonweed</name>
    <name type="synonym">Common thornapple</name>
    <dbReference type="NCBI Taxonomy" id="4076"/>
    <lineage>
        <taxon>Eukaryota</taxon>
        <taxon>Viridiplantae</taxon>
        <taxon>Streptophyta</taxon>
        <taxon>Embryophyta</taxon>
        <taxon>Tracheophyta</taxon>
        <taxon>Spermatophyta</taxon>
        <taxon>Magnoliopsida</taxon>
        <taxon>eudicotyledons</taxon>
        <taxon>Gunneridae</taxon>
        <taxon>Pentapetalae</taxon>
        <taxon>asterids</taxon>
        <taxon>lamiids</taxon>
        <taxon>Solanales</taxon>
        <taxon>Solanaceae</taxon>
        <taxon>Solanoideae</taxon>
        <taxon>Datureae</taxon>
        <taxon>Datura</taxon>
    </lineage>
</organism>
<proteinExistence type="predicted"/>
<evidence type="ECO:0000313" key="1">
    <source>
        <dbReference type="EMBL" id="MCD9645322.1"/>
    </source>
</evidence>
<dbReference type="EMBL" id="JACEIK010004399">
    <property type="protein sequence ID" value="MCD9645322.1"/>
    <property type="molecule type" value="Genomic_DNA"/>
</dbReference>
<protein>
    <submittedName>
        <fullName evidence="1">Uncharacterized protein</fullName>
    </submittedName>
</protein>